<dbReference type="PANTHER" id="PTHR10545">
    <property type="entry name" value="DIAMINE N-ACETYLTRANSFERASE"/>
    <property type="match status" value="1"/>
</dbReference>
<dbReference type="Pfam" id="PF00583">
    <property type="entry name" value="Acetyltransf_1"/>
    <property type="match status" value="1"/>
</dbReference>
<dbReference type="RefSeq" id="WP_034237848.1">
    <property type="nucleotide sequence ID" value="NZ_AQRA01000001.1"/>
</dbReference>
<dbReference type="SUPFAM" id="SSF55729">
    <property type="entry name" value="Acyl-CoA N-acyltransferases (Nat)"/>
    <property type="match status" value="1"/>
</dbReference>
<dbReference type="PANTHER" id="PTHR10545:SF29">
    <property type="entry name" value="GH14572P-RELATED"/>
    <property type="match status" value="1"/>
</dbReference>
<evidence type="ECO:0000256" key="2">
    <source>
        <dbReference type="ARBA" id="ARBA00023315"/>
    </source>
</evidence>
<proteinExistence type="predicted"/>
<feature type="domain" description="N-acetyltransferase" evidence="3">
    <location>
        <begin position="1"/>
        <end position="147"/>
    </location>
</feature>
<evidence type="ECO:0000256" key="1">
    <source>
        <dbReference type="ARBA" id="ARBA00022679"/>
    </source>
</evidence>
<dbReference type="EMBL" id="AQRA01000001">
    <property type="protein sequence ID" value="EZH75394.1"/>
    <property type="molecule type" value="Genomic_DNA"/>
</dbReference>
<evidence type="ECO:0000313" key="5">
    <source>
        <dbReference type="Proteomes" id="UP000023541"/>
    </source>
</evidence>
<dbReference type="InterPro" id="IPR016181">
    <property type="entry name" value="Acyl_CoA_acyltransferase"/>
</dbReference>
<keyword evidence="5" id="KW-1185">Reference proteome</keyword>
<comment type="caution">
    <text evidence="4">The sequence shown here is derived from an EMBL/GenBank/DDBJ whole genome shotgun (WGS) entry which is preliminary data.</text>
</comment>
<organism evidence="4 5">
    <name type="scientific">Aquimarina atlantica</name>
    <dbReference type="NCBI Taxonomy" id="1317122"/>
    <lineage>
        <taxon>Bacteria</taxon>
        <taxon>Pseudomonadati</taxon>
        <taxon>Bacteroidota</taxon>
        <taxon>Flavobacteriia</taxon>
        <taxon>Flavobacteriales</taxon>
        <taxon>Flavobacteriaceae</taxon>
        <taxon>Aquimarina</taxon>
    </lineage>
</organism>
<dbReference type="Proteomes" id="UP000023541">
    <property type="component" value="Unassembled WGS sequence"/>
</dbReference>
<reference evidence="4 5" key="1">
    <citation type="submission" date="2014-04" db="EMBL/GenBank/DDBJ databases">
        <title>Aquimarina sp. 22II-S11-z7 Genome Sequencing.</title>
        <authorList>
            <person name="Lai Q."/>
        </authorList>
    </citation>
    <scope>NUCLEOTIDE SEQUENCE [LARGE SCALE GENOMIC DNA]</scope>
    <source>
        <strain evidence="4 5">22II-S11-z7</strain>
    </source>
</reference>
<dbReference type="AlphaFoldDB" id="A0A023BZK6"/>
<dbReference type="InterPro" id="IPR000182">
    <property type="entry name" value="GNAT_dom"/>
</dbReference>
<protein>
    <submittedName>
        <fullName evidence="4">GCN5 family acetyltransferase</fullName>
    </submittedName>
</protein>
<dbReference type="InterPro" id="IPR051016">
    <property type="entry name" value="Diverse_Substrate_AcTransf"/>
</dbReference>
<gene>
    <name evidence="4" type="ORF">ATO12_01045</name>
</gene>
<evidence type="ECO:0000313" key="4">
    <source>
        <dbReference type="EMBL" id="EZH75394.1"/>
    </source>
</evidence>
<name>A0A023BZK6_9FLAO</name>
<dbReference type="OrthoDB" id="9805924at2"/>
<dbReference type="GO" id="GO:0008080">
    <property type="term" value="F:N-acetyltransferase activity"/>
    <property type="evidence" value="ECO:0007669"/>
    <property type="project" value="UniProtKB-ARBA"/>
</dbReference>
<evidence type="ECO:0000259" key="3">
    <source>
        <dbReference type="PROSITE" id="PS51186"/>
    </source>
</evidence>
<dbReference type="PROSITE" id="PS51186">
    <property type="entry name" value="GNAT"/>
    <property type="match status" value="1"/>
</dbReference>
<dbReference type="eggNOG" id="COG1247">
    <property type="taxonomic scope" value="Bacteria"/>
</dbReference>
<dbReference type="CDD" id="cd04301">
    <property type="entry name" value="NAT_SF"/>
    <property type="match status" value="1"/>
</dbReference>
<accession>A0A023BZK6</accession>
<dbReference type="STRING" id="1317122.ATO12_01045"/>
<keyword evidence="1 4" id="KW-0808">Transferase</keyword>
<sequence>MIIRFAKEEDIEQIVLLCKAHAIYERATFNSNEKATLLLQYLFKSENILKCVVAEQNNELLGYATFMKQFSTWDANFYIYLDCLYLKKETRGKGIGTKIMTLVKEYAISQGCTIIQWQTPDFNTDAINFYKKTGANSKTKERFFWKV</sequence>
<dbReference type="Gene3D" id="3.40.630.30">
    <property type="match status" value="1"/>
</dbReference>
<keyword evidence="2" id="KW-0012">Acyltransferase</keyword>